<protein>
    <submittedName>
        <fullName evidence="2">Uncharacterized protein</fullName>
    </submittedName>
</protein>
<proteinExistence type="predicted"/>
<dbReference type="EMBL" id="LR134406">
    <property type="protein sequence ID" value="VEH71438.1"/>
    <property type="molecule type" value="Genomic_DNA"/>
</dbReference>
<name>A0A3S4UEG4_9ACTN</name>
<dbReference type="Proteomes" id="UP000273044">
    <property type="component" value="Chromosome"/>
</dbReference>
<reference evidence="2 3" key="1">
    <citation type="submission" date="2018-12" db="EMBL/GenBank/DDBJ databases">
        <authorList>
            <consortium name="Pathogen Informatics"/>
        </authorList>
    </citation>
    <scope>NUCLEOTIDE SEQUENCE [LARGE SCALE GENOMIC DNA]</scope>
    <source>
        <strain evidence="2 3">NCTC12967</strain>
    </source>
</reference>
<evidence type="ECO:0000313" key="2">
    <source>
        <dbReference type="EMBL" id="VEH71438.1"/>
    </source>
</evidence>
<feature type="region of interest" description="Disordered" evidence="1">
    <location>
        <begin position="123"/>
        <end position="149"/>
    </location>
</feature>
<accession>A0A3S4UEG4</accession>
<evidence type="ECO:0000313" key="3">
    <source>
        <dbReference type="Proteomes" id="UP000273044"/>
    </source>
</evidence>
<organism evidence="2 3">
    <name type="scientific">Arachnia propionica</name>
    <dbReference type="NCBI Taxonomy" id="1750"/>
    <lineage>
        <taxon>Bacteria</taxon>
        <taxon>Bacillati</taxon>
        <taxon>Actinomycetota</taxon>
        <taxon>Actinomycetes</taxon>
        <taxon>Propionibacteriales</taxon>
        <taxon>Propionibacteriaceae</taxon>
        <taxon>Arachnia</taxon>
    </lineage>
</organism>
<sequence>MLSNFPTWSIRKPENTRPDAVCKVGGAPIGWPRDWPACALCNLPMSFLGQFTGDPLAPRLASGQTLFLFTCEHDSGCDFWDPVNGANACVLIPHDELGAHPTPIPEETPVLLELWVSSWTSRDDALPAKPGDSPQPTPEEDLFTKAGGTPYWTDNGPGYRIDPSDQMVLQIDTWVTVSDGQEALEAQAARFPDRAYTIKNRASIANLCSDGIAFVMTHEGEPEIYLMVNR</sequence>
<evidence type="ECO:0000256" key="1">
    <source>
        <dbReference type="SAM" id="MobiDB-lite"/>
    </source>
</evidence>
<gene>
    <name evidence="2" type="ORF">NCTC12967_02758</name>
</gene>
<dbReference type="AlphaFoldDB" id="A0A3S4UEG4"/>
<keyword evidence="3" id="KW-1185">Reference proteome</keyword>